<comment type="subcellular location">
    <subcellularLocation>
        <location evidence="1">Nucleus</location>
    </subcellularLocation>
</comment>
<dbReference type="FunFam" id="3.30.160.60:FF:001498">
    <property type="entry name" value="Zinc finger protein 404"/>
    <property type="match status" value="1"/>
</dbReference>
<feature type="region of interest" description="Disordered" evidence="10">
    <location>
        <begin position="469"/>
        <end position="615"/>
    </location>
</feature>
<evidence type="ECO:0000256" key="4">
    <source>
        <dbReference type="ARBA" id="ARBA00022771"/>
    </source>
</evidence>
<evidence type="ECO:0000256" key="9">
    <source>
        <dbReference type="PROSITE-ProRule" id="PRU00042"/>
    </source>
</evidence>
<feature type="region of interest" description="Disordered" evidence="10">
    <location>
        <begin position="244"/>
        <end position="276"/>
    </location>
</feature>
<dbReference type="Proteomes" id="UP000823561">
    <property type="component" value="Chromosome 13"/>
</dbReference>
<organism evidence="12 13">
    <name type="scientific">Alosa alosa</name>
    <name type="common">allis shad</name>
    <dbReference type="NCBI Taxonomy" id="278164"/>
    <lineage>
        <taxon>Eukaryota</taxon>
        <taxon>Metazoa</taxon>
        <taxon>Chordata</taxon>
        <taxon>Craniata</taxon>
        <taxon>Vertebrata</taxon>
        <taxon>Euteleostomi</taxon>
        <taxon>Actinopterygii</taxon>
        <taxon>Neopterygii</taxon>
        <taxon>Teleostei</taxon>
        <taxon>Clupei</taxon>
        <taxon>Clupeiformes</taxon>
        <taxon>Clupeoidei</taxon>
        <taxon>Clupeidae</taxon>
        <taxon>Alosa</taxon>
    </lineage>
</organism>
<evidence type="ECO:0000256" key="1">
    <source>
        <dbReference type="ARBA" id="ARBA00004123"/>
    </source>
</evidence>
<evidence type="ECO:0000256" key="5">
    <source>
        <dbReference type="ARBA" id="ARBA00022833"/>
    </source>
</evidence>
<keyword evidence="3" id="KW-0677">Repeat</keyword>
<evidence type="ECO:0000259" key="11">
    <source>
        <dbReference type="PROSITE" id="PS50157"/>
    </source>
</evidence>
<evidence type="ECO:0000256" key="8">
    <source>
        <dbReference type="ARBA" id="ARBA00023242"/>
    </source>
</evidence>
<dbReference type="GO" id="GO:0005634">
    <property type="term" value="C:nucleus"/>
    <property type="evidence" value="ECO:0007669"/>
    <property type="project" value="UniProtKB-SubCell"/>
</dbReference>
<dbReference type="InterPro" id="IPR013087">
    <property type="entry name" value="Znf_C2H2_type"/>
</dbReference>
<comment type="caution">
    <text evidence="12">The sequence shown here is derived from an EMBL/GenBank/DDBJ whole genome shotgun (WGS) entry which is preliminary data.</text>
</comment>
<keyword evidence="4 9" id="KW-0863">Zinc-finger</keyword>
<protein>
    <recommendedName>
        <fullName evidence="11">C2H2-type domain-containing protein</fullName>
    </recommendedName>
</protein>
<feature type="compositionally biased region" description="Basic and acidic residues" evidence="10">
    <location>
        <begin position="498"/>
        <end position="517"/>
    </location>
</feature>
<feature type="domain" description="C2H2-type" evidence="11">
    <location>
        <begin position="666"/>
        <end position="693"/>
    </location>
</feature>
<accession>A0AAV6GCJ9</accession>
<gene>
    <name evidence="12" type="ORF">AALO_G00184140</name>
</gene>
<name>A0AAV6GCJ9_9TELE</name>
<evidence type="ECO:0000256" key="3">
    <source>
        <dbReference type="ARBA" id="ARBA00022737"/>
    </source>
</evidence>
<dbReference type="InterPro" id="IPR050331">
    <property type="entry name" value="Zinc_finger"/>
</dbReference>
<keyword evidence="13" id="KW-1185">Reference proteome</keyword>
<keyword evidence="7" id="KW-0804">Transcription</keyword>
<dbReference type="FunFam" id="3.30.160.60:FF:000512">
    <property type="entry name" value="zinc finger protein 197 isoform X1"/>
    <property type="match status" value="1"/>
</dbReference>
<proteinExistence type="predicted"/>
<dbReference type="PROSITE" id="PS00028">
    <property type="entry name" value="ZINC_FINGER_C2H2_1"/>
    <property type="match status" value="4"/>
</dbReference>
<evidence type="ECO:0000313" key="12">
    <source>
        <dbReference type="EMBL" id="KAG5271802.1"/>
    </source>
</evidence>
<dbReference type="GO" id="GO:0006357">
    <property type="term" value="P:regulation of transcription by RNA polymerase II"/>
    <property type="evidence" value="ECO:0007669"/>
    <property type="project" value="UniProtKB-ARBA"/>
</dbReference>
<keyword evidence="2" id="KW-0479">Metal-binding</keyword>
<keyword evidence="6" id="KW-0805">Transcription regulation</keyword>
<feature type="domain" description="C2H2-type" evidence="11">
    <location>
        <begin position="638"/>
        <end position="665"/>
    </location>
</feature>
<dbReference type="InterPro" id="IPR036236">
    <property type="entry name" value="Znf_C2H2_sf"/>
</dbReference>
<dbReference type="SMART" id="SM00355">
    <property type="entry name" value="ZnF_C2H2"/>
    <property type="match status" value="4"/>
</dbReference>
<keyword evidence="8" id="KW-0539">Nucleus</keyword>
<dbReference type="PANTHER" id="PTHR16515:SF60">
    <property type="entry name" value="ZINC FINGER PROTEIN 436"/>
    <property type="match status" value="1"/>
</dbReference>
<evidence type="ECO:0000256" key="7">
    <source>
        <dbReference type="ARBA" id="ARBA00023163"/>
    </source>
</evidence>
<feature type="domain" description="C2H2-type" evidence="11">
    <location>
        <begin position="694"/>
        <end position="721"/>
    </location>
</feature>
<feature type="compositionally biased region" description="Low complexity" evidence="10">
    <location>
        <begin position="590"/>
        <end position="605"/>
    </location>
</feature>
<dbReference type="GO" id="GO:0008270">
    <property type="term" value="F:zinc ion binding"/>
    <property type="evidence" value="ECO:0007669"/>
    <property type="project" value="UniProtKB-KW"/>
</dbReference>
<dbReference type="Pfam" id="PF00096">
    <property type="entry name" value="zf-C2H2"/>
    <property type="match status" value="2"/>
</dbReference>
<evidence type="ECO:0000256" key="2">
    <source>
        <dbReference type="ARBA" id="ARBA00022723"/>
    </source>
</evidence>
<dbReference type="PANTHER" id="PTHR16515">
    <property type="entry name" value="PR DOMAIN ZINC FINGER PROTEIN"/>
    <property type="match status" value="1"/>
</dbReference>
<dbReference type="AlphaFoldDB" id="A0AAV6GCJ9"/>
<feature type="compositionally biased region" description="Polar residues" evidence="10">
    <location>
        <begin position="261"/>
        <end position="276"/>
    </location>
</feature>
<dbReference type="SUPFAM" id="SSF57667">
    <property type="entry name" value="beta-beta-alpha zinc fingers"/>
    <property type="match status" value="2"/>
</dbReference>
<feature type="domain" description="C2H2-type" evidence="11">
    <location>
        <begin position="722"/>
        <end position="750"/>
    </location>
</feature>
<dbReference type="PROSITE" id="PS50157">
    <property type="entry name" value="ZINC_FINGER_C2H2_2"/>
    <property type="match status" value="4"/>
</dbReference>
<dbReference type="Gene3D" id="3.30.160.60">
    <property type="entry name" value="Classic Zinc Finger"/>
    <property type="match status" value="3"/>
</dbReference>
<evidence type="ECO:0000313" key="13">
    <source>
        <dbReference type="Proteomes" id="UP000823561"/>
    </source>
</evidence>
<evidence type="ECO:0000256" key="10">
    <source>
        <dbReference type="SAM" id="MobiDB-lite"/>
    </source>
</evidence>
<sequence>MEPMNSLAKISNPAVQNTGMEEGFSATLVKPPVSGAKRSTQGMRSSSDSKLLDVNLSMHIKEEKEEVMVGFDDTLVTSTQELDKKVKIEPVTRENLMAGTGDQKNLATEADTEVSHLFLGKGGDICFKVEDGNIVKENPFEETMEALDLSLPKKRDRSFRSRCVWITGDDAANESSLVMEVDEIEDIRTEPEVEEDDYSSCELGEMQWGNFQVTDLASFSAPLDEANAEDMLLIDIEGVPYTLTPDGTKVPQMDSEEQADQPDSTLTADQDQPCSSSTLTEAVLSEQNLSHGSVLSNNLSCTTLATSASFQNIAVKSSPVISNLSQLSMLPALSSLSSQPIQVIANSTSNTPILLLPSSQLQTASSSGSGEANAGLMALSLPLTLAQNTQSSPMFLVLSSLPVSSTQTSVTQLPLLNASSGQLSQISSVSSVALPLTASLPSVRSGVMASNPPVVDLLVPELQCSTASGSNTLASPSPVPGTVLPAGASNVSSTSHSRHLDSDKSDSWTPKSFREALLRPTYSPENRTEHPPDTQTKSSEVPATSCLSPSNPGPTSPLVTSDLSEEPQSPKGKLLPKPEPEPVPISENASDSVSSQDEQLVSSSSPTPPISPSIVGMYPANQPVVSPPSPSSCARRVLYCRYCPRIFYYLSDLERHSITHSQSKPHVCPLCGKAFKRSSHLERHKHIHTGQRNFVCSICSKRFREAGELLRHQRVHTGEKPFQCSLCHMRFAERNTLRRHTKRKHQGREHEAMEVDGGHVGTASQALVLVQQEESRVVQLHRTRAGLRLRARRRWRWRRRVTRNVLASAWLCSRTVFPPMV</sequence>
<keyword evidence="5" id="KW-0862">Zinc</keyword>
<reference evidence="12" key="1">
    <citation type="submission" date="2020-10" db="EMBL/GenBank/DDBJ databases">
        <title>Chromosome-scale genome assembly of the Allis shad, Alosa alosa.</title>
        <authorList>
            <person name="Margot Z."/>
            <person name="Christophe K."/>
            <person name="Cabau C."/>
            <person name="Louis A."/>
            <person name="Berthelot C."/>
            <person name="Parey E."/>
            <person name="Roest Crollius H."/>
            <person name="Montfort J."/>
            <person name="Robinson-Rechavi M."/>
            <person name="Bucao C."/>
            <person name="Bouchez O."/>
            <person name="Gislard M."/>
            <person name="Lluch J."/>
            <person name="Milhes M."/>
            <person name="Lampietro C."/>
            <person name="Lopez Roques C."/>
            <person name="Donnadieu C."/>
            <person name="Braasch I."/>
            <person name="Desvignes T."/>
            <person name="Postlethwait J."/>
            <person name="Bobe J."/>
            <person name="Guiguen Y."/>
        </authorList>
    </citation>
    <scope>NUCLEOTIDE SEQUENCE</scope>
    <source>
        <strain evidence="12">M-15738</strain>
        <tissue evidence="12">Blood</tissue>
    </source>
</reference>
<dbReference type="EMBL" id="JADWDJ010000013">
    <property type="protein sequence ID" value="KAG5271802.1"/>
    <property type="molecule type" value="Genomic_DNA"/>
</dbReference>
<feature type="compositionally biased region" description="Polar residues" evidence="10">
    <location>
        <begin position="533"/>
        <end position="550"/>
    </location>
</feature>
<dbReference type="FunFam" id="3.30.160.60:FF:001289">
    <property type="entry name" value="Zinc finger protein 574"/>
    <property type="match status" value="1"/>
</dbReference>
<evidence type="ECO:0000256" key="6">
    <source>
        <dbReference type="ARBA" id="ARBA00023015"/>
    </source>
</evidence>